<reference evidence="1 2" key="1">
    <citation type="submission" date="2020-08" db="EMBL/GenBank/DDBJ databases">
        <title>Sequencing the genomes of 1000 actinobacteria strains.</title>
        <authorList>
            <person name="Klenk H.-P."/>
        </authorList>
    </citation>
    <scope>NUCLEOTIDE SEQUENCE [LARGE SCALE GENOMIC DNA]</scope>
    <source>
        <strain evidence="1 2">DSM 45582</strain>
    </source>
</reference>
<proteinExistence type="predicted"/>
<dbReference type="EMBL" id="JACHIV010000001">
    <property type="protein sequence ID" value="MBB5071070.1"/>
    <property type="molecule type" value="Genomic_DNA"/>
</dbReference>
<gene>
    <name evidence="1" type="ORF">BJ969_004158</name>
</gene>
<keyword evidence="2" id="KW-1185">Reference proteome</keyword>
<accession>A0A840NGP4</accession>
<protein>
    <submittedName>
        <fullName evidence="1">Uncharacterized protein</fullName>
    </submittedName>
</protein>
<evidence type="ECO:0000313" key="1">
    <source>
        <dbReference type="EMBL" id="MBB5071070.1"/>
    </source>
</evidence>
<sequence length="111" mass="12802">MTLRISEQLLDWVLESGEYDQIQLADLAYFVKEDTGTDEDLIGRTVEATILLMQDGVLTPGDMVDHEFRPWTVDLQQAERRIREGAAHVRQETGRFLPGDICWFRARSYDA</sequence>
<organism evidence="1 2">
    <name type="scientific">Saccharopolyspora gloriosae</name>
    <dbReference type="NCBI Taxonomy" id="455344"/>
    <lineage>
        <taxon>Bacteria</taxon>
        <taxon>Bacillati</taxon>
        <taxon>Actinomycetota</taxon>
        <taxon>Actinomycetes</taxon>
        <taxon>Pseudonocardiales</taxon>
        <taxon>Pseudonocardiaceae</taxon>
        <taxon>Saccharopolyspora</taxon>
    </lineage>
</organism>
<dbReference type="RefSeq" id="WP_184481133.1">
    <property type="nucleotide sequence ID" value="NZ_JACHIV010000001.1"/>
</dbReference>
<comment type="caution">
    <text evidence="1">The sequence shown here is derived from an EMBL/GenBank/DDBJ whole genome shotgun (WGS) entry which is preliminary data.</text>
</comment>
<evidence type="ECO:0000313" key="2">
    <source>
        <dbReference type="Proteomes" id="UP000580474"/>
    </source>
</evidence>
<dbReference type="AlphaFoldDB" id="A0A840NGP4"/>
<name>A0A840NGP4_9PSEU</name>
<dbReference type="Proteomes" id="UP000580474">
    <property type="component" value="Unassembled WGS sequence"/>
</dbReference>